<evidence type="ECO:0000313" key="15">
    <source>
        <dbReference type="Proteomes" id="UP000542125"/>
    </source>
</evidence>
<name>A0A7Y9IQT0_9BURK</name>
<dbReference type="RefSeq" id="WP_179583239.1">
    <property type="nucleotide sequence ID" value="NZ_JACBYR010000001.1"/>
</dbReference>
<evidence type="ECO:0000256" key="9">
    <source>
        <dbReference type="ARBA" id="ARBA00032024"/>
    </source>
</evidence>
<comment type="caution">
    <text evidence="14">The sequence shown here is derived from an EMBL/GenBank/DDBJ whole genome shotgun (WGS) entry which is preliminary data.</text>
</comment>
<feature type="domain" description="Ketopantoate reductase N-terminal" evidence="12">
    <location>
        <begin position="4"/>
        <end position="169"/>
    </location>
</feature>
<dbReference type="InterPro" id="IPR013328">
    <property type="entry name" value="6PGD_dom2"/>
</dbReference>
<keyword evidence="15" id="KW-1185">Reference proteome</keyword>
<keyword evidence="8 11" id="KW-0560">Oxidoreductase</keyword>
<dbReference type="SUPFAM" id="SSF48179">
    <property type="entry name" value="6-phosphogluconate dehydrogenase C-terminal domain-like"/>
    <property type="match status" value="1"/>
</dbReference>
<dbReference type="Proteomes" id="UP000542125">
    <property type="component" value="Unassembled WGS sequence"/>
</dbReference>
<dbReference type="Pfam" id="PF02558">
    <property type="entry name" value="ApbA"/>
    <property type="match status" value="1"/>
</dbReference>
<comment type="similarity">
    <text evidence="3 11">Belongs to the ketopantoate reductase family.</text>
</comment>
<gene>
    <name evidence="14" type="ORF">FHW18_000583</name>
</gene>
<evidence type="ECO:0000256" key="5">
    <source>
        <dbReference type="ARBA" id="ARBA00019465"/>
    </source>
</evidence>
<dbReference type="UniPathway" id="UPA00028">
    <property type="reaction ID" value="UER00004"/>
</dbReference>
<dbReference type="InterPro" id="IPR013332">
    <property type="entry name" value="KPR_N"/>
</dbReference>
<keyword evidence="7 11" id="KW-0521">NADP</keyword>
<evidence type="ECO:0000259" key="13">
    <source>
        <dbReference type="Pfam" id="PF08546"/>
    </source>
</evidence>
<evidence type="ECO:0000313" key="14">
    <source>
        <dbReference type="EMBL" id="NYE81312.1"/>
    </source>
</evidence>
<dbReference type="InterPro" id="IPR013752">
    <property type="entry name" value="KPA_reductase"/>
</dbReference>
<dbReference type="EMBL" id="JACBYR010000001">
    <property type="protein sequence ID" value="NYE81312.1"/>
    <property type="molecule type" value="Genomic_DNA"/>
</dbReference>
<evidence type="ECO:0000256" key="8">
    <source>
        <dbReference type="ARBA" id="ARBA00023002"/>
    </source>
</evidence>
<accession>A0A7Y9IQT0</accession>
<dbReference type="GO" id="GO:0005737">
    <property type="term" value="C:cytoplasm"/>
    <property type="evidence" value="ECO:0007669"/>
    <property type="project" value="TreeGrafter"/>
</dbReference>
<evidence type="ECO:0000259" key="12">
    <source>
        <dbReference type="Pfam" id="PF02558"/>
    </source>
</evidence>
<protein>
    <recommendedName>
        <fullName evidence="5 11">2-dehydropantoate 2-reductase</fullName>
        <ecNumber evidence="4 11">1.1.1.169</ecNumber>
    </recommendedName>
    <alternativeName>
        <fullName evidence="9 11">Ketopantoate reductase</fullName>
    </alternativeName>
</protein>
<dbReference type="InterPro" id="IPR051402">
    <property type="entry name" value="KPR-Related"/>
</dbReference>
<dbReference type="FunFam" id="3.40.50.720:FF:000307">
    <property type="entry name" value="2-dehydropantoate 2-reductase"/>
    <property type="match status" value="1"/>
</dbReference>
<feature type="domain" description="Ketopantoate reductase C-terminal" evidence="13">
    <location>
        <begin position="197"/>
        <end position="316"/>
    </location>
</feature>
<evidence type="ECO:0000256" key="6">
    <source>
        <dbReference type="ARBA" id="ARBA00022655"/>
    </source>
</evidence>
<dbReference type="InterPro" id="IPR003710">
    <property type="entry name" value="ApbA"/>
</dbReference>
<dbReference type="InterPro" id="IPR036291">
    <property type="entry name" value="NAD(P)-bd_dom_sf"/>
</dbReference>
<evidence type="ECO:0000256" key="11">
    <source>
        <dbReference type="RuleBase" id="RU362068"/>
    </source>
</evidence>
<reference evidence="14 15" key="1">
    <citation type="submission" date="2020-07" db="EMBL/GenBank/DDBJ databases">
        <title>Genomic Encyclopedia of Type Strains, Phase IV (KMG-V): Genome sequencing to study the core and pangenomes of soil and plant-associated prokaryotes.</title>
        <authorList>
            <person name="Whitman W."/>
        </authorList>
    </citation>
    <scope>NUCLEOTIDE SEQUENCE [LARGE SCALE GENOMIC DNA]</scope>
    <source>
        <strain evidence="14 15">SAS40</strain>
    </source>
</reference>
<comment type="catalytic activity">
    <reaction evidence="10 11">
        <text>(R)-pantoate + NADP(+) = 2-dehydropantoate + NADPH + H(+)</text>
        <dbReference type="Rhea" id="RHEA:16233"/>
        <dbReference type="ChEBI" id="CHEBI:11561"/>
        <dbReference type="ChEBI" id="CHEBI:15378"/>
        <dbReference type="ChEBI" id="CHEBI:15980"/>
        <dbReference type="ChEBI" id="CHEBI:57783"/>
        <dbReference type="ChEBI" id="CHEBI:58349"/>
        <dbReference type="EC" id="1.1.1.169"/>
    </reaction>
</comment>
<comment type="function">
    <text evidence="1 11">Catalyzes the NADPH-dependent reduction of ketopantoate into pantoic acid.</text>
</comment>
<dbReference type="FunFam" id="1.10.1040.10:FF:000017">
    <property type="entry name" value="2-dehydropantoate 2-reductase"/>
    <property type="match status" value="1"/>
</dbReference>
<dbReference type="NCBIfam" id="NF005089">
    <property type="entry name" value="PRK06522.1-4"/>
    <property type="match status" value="1"/>
</dbReference>
<dbReference type="GO" id="GO:0015940">
    <property type="term" value="P:pantothenate biosynthetic process"/>
    <property type="evidence" value="ECO:0007669"/>
    <property type="project" value="UniProtKB-UniPathway"/>
</dbReference>
<dbReference type="Gene3D" id="1.10.1040.10">
    <property type="entry name" value="N-(1-d-carboxylethyl)-l-norvaline Dehydrogenase, domain 2"/>
    <property type="match status" value="1"/>
</dbReference>
<dbReference type="Pfam" id="PF08546">
    <property type="entry name" value="ApbA_C"/>
    <property type="match status" value="1"/>
</dbReference>
<dbReference type="PANTHER" id="PTHR21708:SF45">
    <property type="entry name" value="2-DEHYDROPANTOATE 2-REDUCTASE"/>
    <property type="match status" value="1"/>
</dbReference>
<evidence type="ECO:0000256" key="3">
    <source>
        <dbReference type="ARBA" id="ARBA00007870"/>
    </source>
</evidence>
<sequence>MKKVCVFGAGAVGGHIAARLAQAGVDVSVIARGAHLKAMQTSGLRLIAGTEDVTVPVRASDTPADLGPQDLVISTLKAQALGGVAAQMAPLLHDTTPVVYAVNGVPWWYFHGRVPDAATRLPRLDPDGALWRHVGPARVLGCVIRSPNELVEPGVIRSMTATNRFLVGELDGTLSPRLLDAVSVMKAGLPGAEATSDIRADIWNKLLVNLPTSLLSSLTTSTTKELIEDDGVRDLYVRICQETCAIAARHGYPLPLDLNEQFGYVGKNAHRPSMLQDLLAGRPLELDAQLLAMQDLARQAEVPTPTIDIAVTLLAQRARSSFQASLR</sequence>
<proteinExistence type="inferred from homology"/>
<dbReference type="Gene3D" id="3.40.50.720">
    <property type="entry name" value="NAD(P)-binding Rossmann-like Domain"/>
    <property type="match status" value="1"/>
</dbReference>
<dbReference type="NCBIfam" id="TIGR00745">
    <property type="entry name" value="apbA_panE"/>
    <property type="match status" value="1"/>
</dbReference>
<dbReference type="EC" id="1.1.1.169" evidence="4 11"/>
<evidence type="ECO:0000256" key="10">
    <source>
        <dbReference type="ARBA" id="ARBA00048793"/>
    </source>
</evidence>
<evidence type="ECO:0000256" key="7">
    <source>
        <dbReference type="ARBA" id="ARBA00022857"/>
    </source>
</evidence>
<dbReference type="PANTHER" id="PTHR21708">
    <property type="entry name" value="PROBABLE 2-DEHYDROPANTOATE 2-REDUCTASE"/>
    <property type="match status" value="1"/>
</dbReference>
<dbReference type="SUPFAM" id="SSF51735">
    <property type="entry name" value="NAD(P)-binding Rossmann-fold domains"/>
    <property type="match status" value="1"/>
</dbReference>
<dbReference type="GO" id="GO:0008677">
    <property type="term" value="F:2-dehydropantoate 2-reductase activity"/>
    <property type="evidence" value="ECO:0007669"/>
    <property type="project" value="UniProtKB-EC"/>
</dbReference>
<dbReference type="AlphaFoldDB" id="A0A7Y9IQT0"/>
<keyword evidence="6 11" id="KW-0566">Pantothenate biosynthesis</keyword>
<dbReference type="InterPro" id="IPR008927">
    <property type="entry name" value="6-PGluconate_DH-like_C_sf"/>
</dbReference>
<evidence type="ECO:0000256" key="2">
    <source>
        <dbReference type="ARBA" id="ARBA00004994"/>
    </source>
</evidence>
<organism evidence="14 15">
    <name type="scientific">Pigmentiphaga litoralis</name>
    <dbReference type="NCBI Taxonomy" id="516702"/>
    <lineage>
        <taxon>Bacteria</taxon>
        <taxon>Pseudomonadati</taxon>
        <taxon>Pseudomonadota</taxon>
        <taxon>Betaproteobacteria</taxon>
        <taxon>Burkholderiales</taxon>
        <taxon>Alcaligenaceae</taxon>
        <taxon>Pigmentiphaga</taxon>
    </lineage>
</organism>
<comment type="pathway">
    <text evidence="2 11">Cofactor biosynthesis; (R)-pantothenate biosynthesis; (R)-pantoate from 3-methyl-2-oxobutanoate: step 2/2.</text>
</comment>
<evidence type="ECO:0000256" key="1">
    <source>
        <dbReference type="ARBA" id="ARBA00002919"/>
    </source>
</evidence>
<evidence type="ECO:0000256" key="4">
    <source>
        <dbReference type="ARBA" id="ARBA00013014"/>
    </source>
</evidence>